<keyword evidence="2" id="KW-1185">Reference proteome</keyword>
<gene>
    <name evidence="1" type="ORF">LG35_01965</name>
</gene>
<name>A0ABR4YM94_9BACT</name>
<accession>A0ABR4YM94</accession>
<proteinExistence type="predicted"/>
<dbReference type="Proteomes" id="UP000030889">
    <property type="component" value="Unassembled WGS sequence"/>
</dbReference>
<dbReference type="RefSeq" id="WP_035471717.1">
    <property type="nucleotide sequence ID" value="NZ_JRGF01000002.1"/>
</dbReference>
<dbReference type="EMBL" id="JRGF01000002">
    <property type="protein sequence ID" value="KHE42796.1"/>
    <property type="molecule type" value="Genomic_DNA"/>
</dbReference>
<evidence type="ECO:0000313" key="2">
    <source>
        <dbReference type="Proteomes" id="UP000030889"/>
    </source>
</evidence>
<reference evidence="1 2" key="1">
    <citation type="submission" date="2014-09" db="EMBL/GenBank/DDBJ databases">
        <title>Alistipes sp. 627, sp. nov., a novel member of the family Rikenellaceae isolated from human faeces.</title>
        <authorList>
            <person name="Shkoporov A.N."/>
            <person name="Chaplin A.V."/>
            <person name="Motuzova O.V."/>
            <person name="Kafarskaia L.I."/>
            <person name="Khokhlova E.V."/>
            <person name="Efimov B.A."/>
        </authorList>
    </citation>
    <scope>NUCLEOTIDE SEQUENCE [LARGE SCALE GENOMIC DNA]</scope>
    <source>
        <strain evidence="1 2">627</strain>
    </source>
</reference>
<comment type="caution">
    <text evidence="1">The sequence shown here is derived from an EMBL/GenBank/DDBJ whole genome shotgun (WGS) entry which is preliminary data.</text>
</comment>
<organism evidence="1 2">
    <name type="scientific">Alistipes inops</name>
    <dbReference type="NCBI Taxonomy" id="1501391"/>
    <lineage>
        <taxon>Bacteria</taxon>
        <taxon>Pseudomonadati</taxon>
        <taxon>Bacteroidota</taxon>
        <taxon>Bacteroidia</taxon>
        <taxon>Bacteroidales</taxon>
        <taxon>Rikenellaceae</taxon>
        <taxon>Alistipes</taxon>
    </lineage>
</organism>
<dbReference type="InterPro" id="IPR010181">
    <property type="entry name" value="CGCAxxGCC_motif"/>
</dbReference>
<sequence length="138" mass="14859">MESRVEQAVERFKKGCNCAQAVFVTYADRFGLDEGMAMKLSSPFGGGLAGMRHVCGTVSGMSMLAGLHNGAVSEGKEARNANYDTVKMMAEAFRAEHGSIRCGQLLGLEPGLPEGFRKKPCTEYVRTCAALVEKYLLG</sequence>
<evidence type="ECO:0008006" key="3">
    <source>
        <dbReference type="Google" id="ProtNLM"/>
    </source>
</evidence>
<protein>
    <recommendedName>
        <fullName evidence="3">C_GCAxxG_C_C family protein</fullName>
    </recommendedName>
</protein>
<dbReference type="Pfam" id="PF09719">
    <property type="entry name" value="C_GCAxxG_C_C"/>
    <property type="match status" value="1"/>
</dbReference>
<dbReference type="NCBIfam" id="TIGR01909">
    <property type="entry name" value="C_GCAxxG_C_C"/>
    <property type="match status" value="1"/>
</dbReference>
<evidence type="ECO:0000313" key="1">
    <source>
        <dbReference type="EMBL" id="KHE42796.1"/>
    </source>
</evidence>